<protein>
    <submittedName>
        <fullName evidence="5">Helix-turn-helix transcriptional regulator</fullName>
    </submittedName>
</protein>
<dbReference type="Gene3D" id="1.10.10.60">
    <property type="entry name" value="Homeodomain-like"/>
    <property type="match status" value="1"/>
</dbReference>
<keyword evidence="6" id="KW-1185">Reference proteome</keyword>
<dbReference type="InterPro" id="IPR053142">
    <property type="entry name" value="PchR_regulatory_protein"/>
</dbReference>
<gene>
    <name evidence="5" type="ORF">H1W37_17920</name>
</gene>
<dbReference type="GO" id="GO:0003700">
    <property type="term" value="F:DNA-binding transcription factor activity"/>
    <property type="evidence" value="ECO:0007669"/>
    <property type="project" value="InterPro"/>
</dbReference>
<organism evidence="5 6">
    <name type="scientific">Stappia taiwanensis</name>
    <dbReference type="NCBI Taxonomy" id="992267"/>
    <lineage>
        <taxon>Bacteria</taxon>
        <taxon>Pseudomonadati</taxon>
        <taxon>Pseudomonadota</taxon>
        <taxon>Alphaproteobacteria</taxon>
        <taxon>Hyphomicrobiales</taxon>
        <taxon>Stappiaceae</taxon>
        <taxon>Stappia</taxon>
    </lineage>
</organism>
<dbReference type="SUPFAM" id="SSF46689">
    <property type="entry name" value="Homeodomain-like"/>
    <property type="match status" value="1"/>
</dbReference>
<name>A0A838XQL8_9HYPH</name>
<evidence type="ECO:0000256" key="3">
    <source>
        <dbReference type="ARBA" id="ARBA00023163"/>
    </source>
</evidence>
<dbReference type="InterPro" id="IPR009057">
    <property type="entry name" value="Homeodomain-like_sf"/>
</dbReference>
<dbReference type="InterPro" id="IPR018062">
    <property type="entry name" value="HTH_AraC-typ_CS"/>
</dbReference>
<sequence>MDQGVDAPEWRMVGGNAIAIPGAQGRVERLVFDKGVAVYRSEIEAVADCRFTVPNQLPQPWIGFSVQLAGSAALSTLGGKTCAMAEDTLALMRVGPSGFVLDLPAGMLIRHTGVAVSLRILKQQLNGTMPLRLAPFMERGKTLERFETLPLPASVKTLATDLFGPSLDGPLRAMTIEGLGKQLFSQALRAFCEHNPVGQPFTAWELMRFDEMLAHIRDHLDDTLAGRTFAAQAGLKLARVEQMFKALRGVSLAAFVRSERLRAARRLLHEEKLPVSEVAIRLGYRHVANFSRAYRAQFGEAPATTLHRPRNRAPQRR</sequence>
<dbReference type="PROSITE" id="PS00041">
    <property type="entry name" value="HTH_ARAC_FAMILY_1"/>
    <property type="match status" value="1"/>
</dbReference>
<dbReference type="SMART" id="SM00342">
    <property type="entry name" value="HTH_ARAC"/>
    <property type="match status" value="1"/>
</dbReference>
<keyword evidence="1" id="KW-0805">Transcription regulation</keyword>
<proteinExistence type="predicted"/>
<dbReference type="GO" id="GO:0043565">
    <property type="term" value="F:sequence-specific DNA binding"/>
    <property type="evidence" value="ECO:0007669"/>
    <property type="project" value="InterPro"/>
</dbReference>
<feature type="domain" description="HTH araC/xylS-type" evidence="4">
    <location>
        <begin position="210"/>
        <end position="308"/>
    </location>
</feature>
<reference evidence="5 6" key="1">
    <citation type="submission" date="2020-07" db="EMBL/GenBank/DDBJ databases">
        <authorList>
            <person name="Li M."/>
        </authorList>
    </citation>
    <scope>NUCLEOTIDE SEQUENCE [LARGE SCALE GENOMIC DNA]</scope>
    <source>
        <strain evidence="5 6">DSM 23284</strain>
    </source>
</reference>
<dbReference type="Pfam" id="PF12833">
    <property type="entry name" value="HTH_18"/>
    <property type="match status" value="1"/>
</dbReference>
<evidence type="ECO:0000256" key="2">
    <source>
        <dbReference type="ARBA" id="ARBA00023125"/>
    </source>
</evidence>
<dbReference type="InterPro" id="IPR018060">
    <property type="entry name" value="HTH_AraC"/>
</dbReference>
<keyword evidence="3" id="KW-0804">Transcription</keyword>
<dbReference type="PROSITE" id="PS01124">
    <property type="entry name" value="HTH_ARAC_FAMILY_2"/>
    <property type="match status" value="1"/>
</dbReference>
<dbReference type="Proteomes" id="UP000559404">
    <property type="component" value="Unassembled WGS sequence"/>
</dbReference>
<dbReference type="AlphaFoldDB" id="A0A838XQL8"/>
<dbReference type="PANTHER" id="PTHR47893">
    <property type="entry name" value="REGULATORY PROTEIN PCHR"/>
    <property type="match status" value="1"/>
</dbReference>
<evidence type="ECO:0000313" key="5">
    <source>
        <dbReference type="EMBL" id="MBA4613539.1"/>
    </source>
</evidence>
<keyword evidence="2" id="KW-0238">DNA-binding</keyword>
<dbReference type="RefSeq" id="WP_181761734.1">
    <property type="nucleotide sequence ID" value="NZ_BMCR01000004.1"/>
</dbReference>
<dbReference type="EMBL" id="JACEON010000020">
    <property type="protein sequence ID" value="MBA4613539.1"/>
    <property type="molecule type" value="Genomic_DNA"/>
</dbReference>
<accession>A0A838XQL8</accession>
<comment type="caution">
    <text evidence="5">The sequence shown here is derived from an EMBL/GenBank/DDBJ whole genome shotgun (WGS) entry which is preliminary data.</text>
</comment>
<evidence type="ECO:0000313" key="6">
    <source>
        <dbReference type="Proteomes" id="UP000559404"/>
    </source>
</evidence>
<dbReference type="PANTHER" id="PTHR47893:SF1">
    <property type="entry name" value="REGULATORY PROTEIN PCHR"/>
    <property type="match status" value="1"/>
</dbReference>
<reference evidence="5 6" key="2">
    <citation type="submission" date="2020-08" db="EMBL/GenBank/DDBJ databases">
        <title>Stappia taiwanensis sp. nov., isolated from a coastal thermal spring.</title>
        <authorList>
            <person name="Kampfer P."/>
        </authorList>
    </citation>
    <scope>NUCLEOTIDE SEQUENCE [LARGE SCALE GENOMIC DNA]</scope>
    <source>
        <strain evidence="5 6">DSM 23284</strain>
    </source>
</reference>
<evidence type="ECO:0000259" key="4">
    <source>
        <dbReference type="PROSITE" id="PS01124"/>
    </source>
</evidence>
<evidence type="ECO:0000256" key="1">
    <source>
        <dbReference type="ARBA" id="ARBA00023015"/>
    </source>
</evidence>